<protein>
    <submittedName>
        <fullName evidence="1">Uncharacterized protein</fullName>
    </submittedName>
</protein>
<reference evidence="1 2" key="1">
    <citation type="submission" date="2019-06" db="EMBL/GenBank/DDBJ databases">
        <title>Sequencing the genomes of 1000 actinobacteria strains.</title>
        <authorList>
            <person name="Klenk H.-P."/>
        </authorList>
    </citation>
    <scope>NUCLEOTIDE SEQUENCE [LARGE SCALE GENOMIC DNA]</scope>
    <source>
        <strain evidence="1 2">DSM 19828</strain>
    </source>
</reference>
<dbReference type="Proteomes" id="UP000320806">
    <property type="component" value="Unassembled WGS sequence"/>
</dbReference>
<dbReference type="EMBL" id="VFMO01000001">
    <property type="protein sequence ID" value="TQJ15066.1"/>
    <property type="molecule type" value="Genomic_DNA"/>
</dbReference>
<name>A0A542EIN7_9MICO</name>
<comment type="caution">
    <text evidence="1">The sequence shown here is derived from an EMBL/GenBank/DDBJ whole genome shotgun (WGS) entry which is preliminary data.</text>
</comment>
<keyword evidence="2" id="KW-1185">Reference proteome</keyword>
<gene>
    <name evidence="1" type="ORF">FB459_2586</name>
</gene>
<proteinExistence type="predicted"/>
<accession>A0A542EIN7</accession>
<sequence>MTDVMTDVMTVAESGVDSSVARTAGREVAPTSGSRVRVAATAGAMIVVMNDRATAVGMTAVAPSAVAMLPHVRSAAVPAETIARSAMVLAATRVRTTAGADEATTAAMTDATTAVTTASSVRRKHVPREARAVGTVASTIKLVVTAVGSRPCLKA</sequence>
<organism evidence="1 2">
    <name type="scientific">Yimella lutea</name>
    <dbReference type="NCBI Taxonomy" id="587872"/>
    <lineage>
        <taxon>Bacteria</taxon>
        <taxon>Bacillati</taxon>
        <taxon>Actinomycetota</taxon>
        <taxon>Actinomycetes</taxon>
        <taxon>Micrococcales</taxon>
        <taxon>Dermacoccaceae</taxon>
        <taxon>Yimella</taxon>
    </lineage>
</organism>
<evidence type="ECO:0000313" key="2">
    <source>
        <dbReference type="Proteomes" id="UP000320806"/>
    </source>
</evidence>
<dbReference type="AlphaFoldDB" id="A0A542EIN7"/>
<evidence type="ECO:0000313" key="1">
    <source>
        <dbReference type="EMBL" id="TQJ15066.1"/>
    </source>
</evidence>